<dbReference type="PANTHER" id="PTHR46609">
    <property type="entry name" value="EXONUCLEASE, PHAGE-TYPE/RECB, C-TERMINAL DOMAIN-CONTAINING PROTEIN"/>
    <property type="match status" value="1"/>
</dbReference>
<dbReference type="Gene3D" id="3.90.320.10">
    <property type="match status" value="1"/>
</dbReference>
<dbReference type="NCBIfam" id="TIGR03033">
    <property type="entry name" value="phage_rel_nuc"/>
    <property type="match status" value="1"/>
</dbReference>
<keyword evidence="2" id="KW-0540">Nuclease</keyword>
<dbReference type="Proteomes" id="UP001192346">
    <property type="component" value="Unassembled WGS sequence"/>
</dbReference>
<sequence length="194" mass="23485">MFQFFNLTQNSFEWHEHRKKYINASEVAAIMGLNPFESEKSIFRRKLFNEKIKENKAIIHGRNLEPEAREFFNNVNKSNFKPVVFVKEFFSASLDGWDKFFQSILEIKCPISLDTKVWNNFFFNDVVPIYYYAQIQAQLYCAEVEKAFFLVYLNYQNAKIKEIKKDLVFINKMYEKCRFFYFLLEEARQILYQL</sequence>
<dbReference type="InterPro" id="IPR019080">
    <property type="entry name" value="YqaJ_viral_recombinase"/>
</dbReference>
<dbReference type="RefSeq" id="WP_138107897.1">
    <property type="nucleotide sequence ID" value="NZ_VBRA02000009.1"/>
</dbReference>
<dbReference type="PANTHER" id="PTHR46609:SF6">
    <property type="entry name" value="EXONUCLEASE, PHAGE-TYPE_RECB, C-TERMINAL DOMAIN-CONTAINING PROTEIN-RELATED"/>
    <property type="match status" value="1"/>
</dbReference>
<dbReference type="SUPFAM" id="SSF52980">
    <property type="entry name" value="Restriction endonuclease-like"/>
    <property type="match status" value="1"/>
</dbReference>
<evidence type="ECO:0000259" key="1">
    <source>
        <dbReference type="Pfam" id="PF09588"/>
    </source>
</evidence>
<dbReference type="InterPro" id="IPR011604">
    <property type="entry name" value="PDDEXK-like_dom_sf"/>
</dbReference>
<comment type="caution">
    <text evidence="2">The sequence shown here is derived from an EMBL/GenBank/DDBJ whole genome shotgun (WGS) entry which is preliminary data.</text>
</comment>
<evidence type="ECO:0000313" key="3">
    <source>
        <dbReference type="Proteomes" id="UP001192346"/>
    </source>
</evidence>
<dbReference type="EMBL" id="VBRA02000009">
    <property type="protein sequence ID" value="MBP3059429.1"/>
    <property type="molecule type" value="Genomic_DNA"/>
</dbReference>
<evidence type="ECO:0000313" key="2">
    <source>
        <dbReference type="EMBL" id="MBP3059429.1"/>
    </source>
</evidence>
<feature type="domain" description="YqaJ viral recombinase" evidence="1">
    <location>
        <begin position="13"/>
        <end position="144"/>
    </location>
</feature>
<dbReference type="GO" id="GO:0004519">
    <property type="term" value="F:endonuclease activity"/>
    <property type="evidence" value="ECO:0007669"/>
    <property type="project" value="UniProtKB-KW"/>
</dbReference>
<accession>A0ABS5BIQ8</accession>
<reference evidence="2" key="1">
    <citation type="submission" date="2019-10" db="EMBL/GenBank/DDBJ databases">
        <title>Whole Genome Sequencing and Characterization of Texas Phoenix Palm Decline Phytoplasma Belongs to Lethal Yellowing (16SrIV) Group.</title>
        <authorList>
            <person name="Bao M."/>
        </authorList>
    </citation>
    <scope>NUCLEOTIDE SEQUENCE [LARGE SCALE GENOMIC DNA]</scope>
    <source>
        <strain evidence="2">ACPD</strain>
    </source>
</reference>
<proteinExistence type="predicted"/>
<protein>
    <submittedName>
        <fullName evidence="2">Endonuclease</fullName>
    </submittedName>
</protein>
<dbReference type="InterPro" id="IPR051703">
    <property type="entry name" value="NF-kappa-B_Signaling_Reg"/>
</dbReference>
<keyword evidence="3" id="KW-1185">Reference proteome</keyword>
<dbReference type="InterPro" id="IPR011335">
    <property type="entry name" value="Restrct_endonuc-II-like"/>
</dbReference>
<dbReference type="InterPro" id="IPR017482">
    <property type="entry name" value="Lambda-type_endonuclease"/>
</dbReference>
<gene>
    <name evidence="2" type="ORF">FEF22_001345</name>
</gene>
<dbReference type="Pfam" id="PF09588">
    <property type="entry name" value="YqaJ"/>
    <property type="match status" value="1"/>
</dbReference>
<dbReference type="CDD" id="cd22343">
    <property type="entry name" value="PDDEXK_lambda_exonuclease-like"/>
    <property type="match status" value="1"/>
</dbReference>
<organism evidence="2 3">
    <name type="scientific">Texas Phoenix palm phytoplasma</name>
    <dbReference type="NCBI Taxonomy" id="176709"/>
    <lineage>
        <taxon>Bacteria</taxon>
        <taxon>Bacillati</taxon>
        <taxon>Mycoplasmatota</taxon>
        <taxon>Mollicutes</taxon>
        <taxon>Acholeplasmatales</taxon>
        <taxon>Acholeplasmataceae</taxon>
        <taxon>Candidatus Phytoplasma</taxon>
        <taxon>16SrIV (Coconut lethal yellows group)</taxon>
    </lineage>
</organism>
<name>A0ABS5BIQ8_9MOLU</name>
<keyword evidence="2" id="KW-0255">Endonuclease</keyword>
<keyword evidence="2" id="KW-0378">Hydrolase</keyword>